<proteinExistence type="predicted"/>
<dbReference type="EMBL" id="CASHSV030000001">
    <property type="protein sequence ID" value="CAJ2630343.1"/>
    <property type="molecule type" value="Genomic_DNA"/>
</dbReference>
<reference evidence="1" key="1">
    <citation type="submission" date="2023-10" db="EMBL/GenBank/DDBJ databases">
        <authorList>
            <person name="Rodriguez Cubillos JULIANA M."/>
            <person name="De Vega J."/>
        </authorList>
    </citation>
    <scope>NUCLEOTIDE SEQUENCE</scope>
</reference>
<evidence type="ECO:0000313" key="2">
    <source>
        <dbReference type="Proteomes" id="UP001177021"/>
    </source>
</evidence>
<keyword evidence="2" id="KW-1185">Reference proteome</keyword>
<name>A0ACB0IEL2_TRIPR</name>
<organism evidence="1 2">
    <name type="scientific">Trifolium pratense</name>
    <name type="common">Red clover</name>
    <dbReference type="NCBI Taxonomy" id="57577"/>
    <lineage>
        <taxon>Eukaryota</taxon>
        <taxon>Viridiplantae</taxon>
        <taxon>Streptophyta</taxon>
        <taxon>Embryophyta</taxon>
        <taxon>Tracheophyta</taxon>
        <taxon>Spermatophyta</taxon>
        <taxon>Magnoliopsida</taxon>
        <taxon>eudicotyledons</taxon>
        <taxon>Gunneridae</taxon>
        <taxon>Pentapetalae</taxon>
        <taxon>rosids</taxon>
        <taxon>fabids</taxon>
        <taxon>Fabales</taxon>
        <taxon>Fabaceae</taxon>
        <taxon>Papilionoideae</taxon>
        <taxon>50 kb inversion clade</taxon>
        <taxon>NPAAA clade</taxon>
        <taxon>Hologalegina</taxon>
        <taxon>IRL clade</taxon>
        <taxon>Trifolieae</taxon>
        <taxon>Trifolium</taxon>
    </lineage>
</organism>
<protein>
    <submittedName>
        <fullName evidence="1">Uncharacterized protein</fullName>
    </submittedName>
</protein>
<sequence length="660" mass="72583">MNSYSTMSLNSLNLFFLFSLITFLLISSTTNAQNPTFLYQVCSENDTTTSTYKSNLRTLFSSLSSNATKEFYNTTVTSRTASNTVYGLYLCRGDVSSSGCQQCVTNATQKLSTDCSSSKRAVIWYDECMVRYSNNSFFSTVATSPAIFLMNTVNITNQASFMRLLFDTMNESADKAANSSVGAKKYATNEASISSFQTLYCLAQCTDDLSQQDCSTCLSDVIGALPQCCNGKQGGRVLVPSCNIRYELYPFYRNLTPSPSPQPSAAPGLVPPITNPNLGGSSGISSGTIVAIVVPISVAMLLFIVGLCFLSKRLRKKKRDSAQDPKTETDISTVESLRFDLSTLEEATNKFSEANKLGEGGFGVVYKGSLPSGQEIAVKRLSKNSGQGGEQFKNEVELVAQLQHRNLATLLGFCLEGEEKILVYEYAANKSLDYILFDPEKQRLLDWTRRYKIIGGVARGIKYLHEDSRVKIIHRDLKASNVLLDGDMNPKISDFGMAKLFGVDQTQGNTSRIVGTYGYMSPEYAMHGEFSIKSDVYSFGVLVMEIISGKKNSSFYETGVAEDLVCYAWKLWKNGTPLELVDQTVTESYTPNEAIRCIHIGLLCVQEDPEDRPTMATVVLMLDSFSVTLPVPKQPAFFLHSGSVPNMPTIQISQSESTTN</sequence>
<comment type="caution">
    <text evidence="1">The sequence shown here is derived from an EMBL/GenBank/DDBJ whole genome shotgun (WGS) entry which is preliminary data.</text>
</comment>
<evidence type="ECO:0000313" key="1">
    <source>
        <dbReference type="EMBL" id="CAJ2630343.1"/>
    </source>
</evidence>
<accession>A0ACB0IEL2</accession>
<gene>
    <name evidence="1" type="ORF">MILVUS5_LOCUS2139</name>
</gene>
<dbReference type="Proteomes" id="UP001177021">
    <property type="component" value="Unassembled WGS sequence"/>
</dbReference>